<keyword evidence="3" id="KW-1185">Reference proteome</keyword>
<sequence>MTHPDPTFYQRFYHAARIAGPPPDPEKLKKQNSKTSISLDEEGTWLAREKQKRRRSYLLCGVAFLTVLIVGIGIGALVTVIGNRGH</sequence>
<keyword evidence="1" id="KW-0472">Membrane</keyword>
<dbReference type="EMBL" id="NESQ01000019">
    <property type="protein sequence ID" value="PUU82979.1"/>
    <property type="molecule type" value="Genomic_DNA"/>
</dbReference>
<dbReference type="OrthoDB" id="5353310at2759"/>
<keyword evidence="1" id="KW-1133">Transmembrane helix</keyword>
<comment type="caution">
    <text evidence="2">The sequence shown here is derived from an EMBL/GenBank/DDBJ whole genome shotgun (WGS) entry which is preliminary data.</text>
</comment>
<organism evidence="2 3">
    <name type="scientific">Tuber borchii</name>
    <name type="common">White truffle</name>
    <dbReference type="NCBI Taxonomy" id="42251"/>
    <lineage>
        <taxon>Eukaryota</taxon>
        <taxon>Fungi</taxon>
        <taxon>Dikarya</taxon>
        <taxon>Ascomycota</taxon>
        <taxon>Pezizomycotina</taxon>
        <taxon>Pezizomycetes</taxon>
        <taxon>Pezizales</taxon>
        <taxon>Tuberaceae</taxon>
        <taxon>Tuber</taxon>
    </lineage>
</organism>
<evidence type="ECO:0000313" key="3">
    <source>
        <dbReference type="Proteomes" id="UP000244722"/>
    </source>
</evidence>
<feature type="transmembrane region" description="Helical" evidence="1">
    <location>
        <begin position="57"/>
        <end position="81"/>
    </location>
</feature>
<name>A0A2T7A5G6_TUBBO</name>
<proteinExistence type="predicted"/>
<dbReference type="Proteomes" id="UP000244722">
    <property type="component" value="Unassembled WGS sequence"/>
</dbReference>
<reference evidence="2 3" key="1">
    <citation type="submission" date="2017-04" db="EMBL/GenBank/DDBJ databases">
        <title>Draft genome sequence of Tuber borchii Vittad., a whitish edible truffle.</title>
        <authorList>
            <consortium name="DOE Joint Genome Institute"/>
            <person name="Murat C."/>
            <person name="Kuo A."/>
            <person name="Barry K.W."/>
            <person name="Clum A."/>
            <person name="Dockter R.B."/>
            <person name="Fauchery L."/>
            <person name="Iotti M."/>
            <person name="Kohler A."/>
            <person name="Labutti K."/>
            <person name="Lindquist E.A."/>
            <person name="Lipzen A."/>
            <person name="Ohm R.A."/>
            <person name="Wang M."/>
            <person name="Grigoriev I.V."/>
            <person name="Zambonelli A."/>
            <person name="Martin F.M."/>
        </authorList>
    </citation>
    <scope>NUCLEOTIDE SEQUENCE [LARGE SCALE GENOMIC DNA]</scope>
    <source>
        <strain evidence="2 3">Tbo3840</strain>
    </source>
</reference>
<keyword evidence="1" id="KW-0812">Transmembrane</keyword>
<gene>
    <name evidence="2" type="ORF">B9Z19DRAFT_1073861</name>
</gene>
<protein>
    <submittedName>
        <fullName evidence="2">Uncharacterized protein</fullName>
    </submittedName>
</protein>
<evidence type="ECO:0000313" key="2">
    <source>
        <dbReference type="EMBL" id="PUU82979.1"/>
    </source>
</evidence>
<accession>A0A2T7A5G6</accession>
<evidence type="ECO:0000256" key="1">
    <source>
        <dbReference type="SAM" id="Phobius"/>
    </source>
</evidence>
<dbReference type="AlphaFoldDB" id="A0A2T7A5G6"/>